<proteinExistence type="predicted"/>
<accession>A0A450ZTB1</accession>
<gene>
    <name evidence="2" type="ORF">BECKTC1821D_GA0114238_101018</name>
    <name evidence="3" type="ORF">BECKTC1821F_GA0114240_10143</name>
</gene>
<dbReference type="EMBL" id="CAADFS010000010">
    <property type="protein sequence ID" value="VFK41417.1"/>
    <property type="molecule type" value="Genomic_DNA"/>
</dbReference>
<sequence length="259" mass="29857">MPIDDVHFSIYVINLEDERQRLNTIRDFLRKVRLTPFNVIEAVNGHSLDPHTLVTLYDERSAIDRVGRRHTLGEIGCALSHRKAYGNLVSSEAPWSLILEDDAWLSEETRQVLENADRWLSGVHPRILLLTPLKTFLGKSARPLDNGHDMVDVLQAQSTVGYAINRAAASALISTNAPIRLMADDWVAYRRFSKLDIKGVDPWLICQSDTSSGLEGERSLSRIRKQRTFRYRLNKLRDNIGIKLISWLWWKPFYDLRKH</sequence>
<dbReference type="CDD" id="cd06532">
    <property type="entry name" value="Glyco_transf_25"/>
    <property type="match status" value="1"/>
</dbReference>
<evidence type="ECO:0000313" key="2">
    <source>
        <dbReference type="EMBL" id="VFK41417.1"/>
    </source>
</evidence>
<dbReference type="EMBL" id="CAADFW010000014">
    <property type="protein sequence ID" value="VFK57013.1"/>
    <property type="molecule type" value="Genomic_DNA"/>
</dbReference>
<name>A0A450ZTB1_9GAMM</name>
<dbReference type="Pfam" id="PF01755">
    <property type="entry name" value="Glyco_transf_25"/>
    <property type="match status" value="1"/>
</dbReference>
<evidence type="ECO:0000259" key="1">
    <source>
        <dbReference type="Pfam" id="PF01755"/>
    </source>
</evidence>
<reference evidence="3" key="1">
    <citation type="submission" date="2019-02" db="EMBL/GenBank/DDBJ databases">
        <authorList>
            <person name="Gruber-Vodicka R. H."/>
            <person name="Seah K. B. B."/>
        </authorList>
    </citation>
    <scope>NUCLEOTIDE SEQUENCE</scope>
    <source>
        <strain evidence="2">BECK_BZ123</strain>
        <strain evidence="3">BECK_BZ126</strain>
    </source>
</reference>
<feature type="domain" description="Glycosyl transferase family 25" evidence="1">
    <location>
        <begin position="9"/>
        <end position="185"/>
    </location>
</feature>
<protein>
    <submittedName>
        <fullName evidence="3">Glycosyl transferase, family 25</fullName>
    </submittedName>
</protein>
<dbReference type="GO" id="GO:0016740">
    <property type="term" value="F:transferase activity"/>
    <property type="evidence" value="ECO:0007669"/>
    <property type="project" value="UniProtKB-KW"/>
</dbReference>
<keyword evidence="3" id="KW-0808">Transferase</keyword>
<organism evidence="3">
    <name type="scientific">Candidatus Kentrum sp. TC</name>
    <dbReference type="NCBI Taxonomy" id="2126339"/>
    <lineage>
        <taxon>Bacteria</taxon>
        <taxon>Pseudomonadati</taxon>
        <taxon>Pseudomonadota</taxon>
        <taxon>Gammaproteobacteria</taxon>
        <taxon>Candidatus Kentrum</taxon>
    </lineage>
</organism>
<evidence type="ECO:0000313" key="3">
    <source>
        <dbReference type="EMBL" id="VFK57013.1"/>
    </source>
</evidence>
<dbReference type="InterPro" id="IPR002654">
    <property type="entry name" value="Glyco_trans_25"/>
</dbReference>
<dbReference type="AlphaFoldDB" id="A0A450ZTB1"/>